<keyword evidence="2" id="KW-0547">Nucleotide-binding</keyword>
<accession>A0A2Z7C4B8</accession>
<evidence type="ECO:0000313" key="7">
    <source>
        <dbReference type="Proteomes" id="UP000250235"/>
    </source>
</evidence>
<keyword evidence="6" id="KW-0808">Transferase</keyword>
<dbReference type="GO" id="GO:0005524">
    <property type="term" value="F:ATP binding"/>
    <property type="evidence" value="ECO:0007669"/>
    <property type="project" value="UniProtKB-KW"/>
</dbReference>
<dbReference type="SUPFAM" id="SSF56112">
    <property type="entry name" value="Protein kinase-like (PK-like)"/>
    <property type="match status" value="1"/>
</dbReference>
<sequence>MASSTGRSSSSRSSFSNRSTPLMPGRVVVAYDATKNQTSQVFRDTITNIRKHDGMIQEGDTITVLGVLHKVLHPMGFHMKIGPDSLFGTHARVIKEDSARKLGAYVSMLQHSADECQGNGIYIEAKIAAGAPVEKVVLQEVAASNATWIVLDWQLRKKMRYYLKCVTCKVALVLENLSLDVLRPYYSDSVNGVPKHKPVYELSKPVFVLPTEVIENNEGSVISSGDPEIVNSVENTQSQKNILVPLSFNSKESEFSTQEEFGSNPQKEKSGVGPTVETECCDSHVVMLEQPSLLSYSDVACLCNDEKMECFQNSMDTGDIEIEIATVDSSSKNAIEGSNAELLSNYDDSEPILLTSSGLEVESWSMRYSYSEINIATDNFSPGNLLCEAGYGVVYRGRLENGQLISAKVQKEADIQGNLEFLMFARHKNIELFLGYCCNGNVNILVFEFICNKSLEWHLLGNTGHVLDWHQRHSISIGIAKGLRFLHEECRGSPIIHGQLRPCNILLTHDFVPLLGNCGLANLITSKENKSAPTHATAIAYHAPEFAENGAFSIKSDVYAFGIILIQLISGQRCETAELSGINNNQSLVQWALPLIRMLSLDELVDPRLGDSYSIYDLYNMASAACLCVQTKPEMRPSMGEILRLLEGKSARLEHLTGQMKQDITYEQTCTLTTCSCG</sequence>
<protein>
    <submittedName>
        <fullName evidence="6">Serine/threonine-protein kinase-like</fullName>
    </submittedName>
</protein>
<dbReference type="InterPro" id="IPR000719">
    <property type="entry name" value="Prot_kinase_dom"/>
</dbReference>
<dbReference type="AlphaFoldDB" id="A0A2Z7C4B8"/>
<keyword evidence="3" id="KW-0067">ATP-binding</keyword>
<proteinExistence type="predicted"/>
<feature type="domain" description="Protein kinase" evidence="5">
    <location>
        <begin position="380"/>
        <end position="653"/>
    </location>
</feature>
<dbReference type="InterPro" id="IPR011009">
    <property type="entry name" value="Kinase-like_dom_sf"/>
</dbReference>
<feature type="region of interest" description="Disordered" evidence="4">
    <location>
        <begin position="1"/>
        <end position="21"/>
    </location>
</feature>
<name>A0A2Z7C4B8_9LAMI</name>
<evidence type="ECO:0000259" key="5">
    <source>
        <dbReference type="PROSITE" id="PS50011"/>
    </source>
</evidence>
<dbReference type="OrthoDB" id="310217at2759"/>
<reference evidence="6 7" key="1">
    <citation type="journal article" date="2015" name="Proc. Natl. Acad. Sci. U.S.A.">
        <title>The resurrection genome of Boea hygrometrica: A blueprint for survival of dehydration.</title>
        <authorList>
            <person name="Xiao L."/>
            <person name="Yang G."/>
            <person name="Zhang L."/>
            <person name="Yang X."/>
            <person name="Zhao S."/>
            <person name="Ji Z."/>
            <person name="Zhou Q."/>
            <person name="Hu M."/>
            <person name="Wang Y."/>
            <person name="Chen M."/>
            <person name="Xu Y."/>
            <person name="Jin H."/>
            <person name="Xiao X."/>
            <person name="Hu G."/>
            <person name="Bao F."/>
            <person name="Hu Y."/>
            <person name="Wan P."/>
            <person name="Li L."/>
            <person name="Deng X."/>
            <person name="Kuang T."/>
            <person name="Xiang C."/>
            <person name="Zhu J.K."/>
            <person name="Oliver M.J."/>
            <person name="He Y."/>
        </authorList>
    </citation>
    <scope>NUCLEOTIDE SEQUENCE [LARGE SCALE GENOMIC DNA]</scope>
    <source>
        <strain evidence="7">cv. XS01</strain>
    </source>
</reference>
<keyword evidence="1" id="KW-0723">Serine/threonine-protein kinase</keyword>
<organism evidence="6 7">
    <name type="scientific">Dorcoceras hygrometricum</name>
    <dbReference type="NCBI Taxonomy" id="472368"/>
    <lineage>
        <taxon>Eukaryota</taxon>
        <taxon>Viridiplantae</taxon>
        <taxon>Streptophyta</taxon>
        <taxon>Embryophyta</taxon>
        <taxon>Tracheophyta</taxon>
        <taxon>Spermatophyta</taxon>
        <taxon>Magnoliopsida</taxon>
        <taxon>eudicotyledons</taxon>
        <taxon>Gunneridae</taxon>
        <taxon>Pentapetalae</taxon>
        <taxon>asterids</taxon>
        <taxon>lamiids</taxon>
        <taxon>Lamiales</taxon>
        <taxon>Gesneriaceae</taxon>
        <taxon>Didymocarpoideae</taxon>
        <taxon>Trichosporeae</taxon>
        <taxon>Loxocarpinae</taxon>
        <taxon>Dorcoceras</taxon>
    </lineage>
</organism>
<dbReference type="GO" id="GO:0004674">
    <property type="term" value="F:protein serine/threonine kinase activity"/>
    <property type="evidence" value="ECO:0007669"/>
    <property type="project" value="UniProtKB-KW"/>
</dbReference>
<feature type="compositionally biased region" description="Low complexity" evidence="4">
    <location>
        <begin position="1"/>
        <end position="19"/>
    </location>
</feature>
<dbReference type="Pfam" id="PF07714">
    <property type="entry name" value="PK_Tyr_Ser-Thr"/>
    <property type="match status" value="1"/>
</dbReference>
<dbReference type="PANTHER" id="PTHR47989:SF14">
    <property type="entry name" value="INACTIVE PROTEIN KINASE SELMODRAFT_444075"/>
    <property type="match status" value="1"/>
</dbReference>
<dbReference type="PROSITE" id="PS50011">
    <property type="entry name" value="PROTEIN_KINASE_DOM"/>
    <property type="match status" value="1"/>
</dbReference>
<dbReference type="Proteomes" id="UP000250235">
    <property type="component" value="Unassembled WGS sequence"/>
</dbReference>
<dbReference type="Gene3D" id="1.10.510.10">
    <property type="entry name" value="Transferase(Phosphotransferase) domain 1"/>
    <property type="match status" value="1"/>
</dbReference>
<evidence type="ECO:0000256" key="1">
    <source>
        <dbReference type="ARBA" id="ARBA00022527"/>
    </source>
</evidence>
<evidence type="ECO:0000313" key="6">
    <source>
        <dbReference type="EMBL" id="KZV41755.1"/>
    </source>
</evidence>
<dbReference type="PANTHER" id="PTHR47989">
    <property type="entry name" value="OS01G0750732 PROTEIN"/>
    <property type="match status" value="1"/>
</dbReference>
<evidence type="ECO:0000256" key="3">
    <source>
        <dbReference type="ARBA" id="ARBA00022840"/>
    </source>
</evidence>
<evidence type="ECO:0000256" key="4">
    <source>
        <dbReference type="SAM" id="MobiDB-lite"/>
    </source>
</evidence>
<keyword evidence="7" id="KW-1185">Reference proteome</keyword>
<dbReference type="EMBL" id="KQ999390">
    <property type="protein sequence ID" value="KZV41755.1"/>
    <property type="molecule type" value="Genomic_DNA"/>
</dbReference>
<dbReference type="Gene3D" id="3.30.200.20">
    <property type="entry name" value="Phosphorylase Kinase, domain 1"/>
    <property type="match status" value="1"/>
</dbReference>
<keyword evidence="6" id="KW-0418">Kinase</keyword>
<gene>
    <name evidence="6" type="ORF">F511_22566</name>
</gene>
<evidence type="ECO:0000256" key="2">
    <source>
        <dbReference type="ARBA" id="ARBA00022741"/>
    </source>
</evidence>
<dbReference type="InterPro" id="IPR001245">
    <property type="entry name" value="Ser-Thr/Tyr_kinase_cat_dom"/>
</dbReference>